<dbReference type="HOGENOM" id="CLU_004652_1_0_6"/>
<dbReference type="Gene3D" id="1.20.120.890">
    <property type="entry name" value="tRNA(Met) cytidine acetyltransferase, tail domain"/>
    <property type="match status" value="1"/>
</dbReference>
<dbReference type="GO" id="GO:0000049">
    <property type="term" value="F:tRNA binding"/>
    <property type="evidence" value="ECO:0007669"/>
    <property type="project" value="UniProtKB-UniRule"/>
</dbReference>
<keyword evidence="8 9" id="KW-0012">Acyltransferase</keyword>
<dbReference type="KEGG" id="awd:AWOD_II_1310"/>
<dbReference type="Gene3D" id="3.40.630.30">
    <property type="match status" value="1"/>
</dbReference>
<dbReference type="Pfam" id="PF13718">
    <property type="entry name" value="GNAT_acetyltr_2"/>
    <property type="match status" value="1"/>
</dbReference>
<evidence type="ECO:0000256" key="2">
    <source>
        <dbReference type="ARBA" id="ARBA00022555"/>
    </source>
</evidence>
<dbReference type="GO" id="GO:0051391">
    <property type="term" value="P:tRNA acetylation"/>
    <property type="evidence" value="ECO:0007669"/>
    <property type="project" value="UniProtKB-UniRule"/>
</dbReference>
<accession>A0A090K2I2</accession>
<dbReference type="Pfam" id="PF08351">
    <property type="entry name" value="TmcA_N"/>
    <property type="match status" value="1"/>
</dbReference>
<evidence type="ECO:0000256" key="7">
    <source>
        <dbReference type="ARBA" id="ARBA00022884"/>
    </source>
</evidence>
<organism evidence="11 12">
    <name type="scientific">Aliivibrio wodanis</name>
    <dbReference type="NCBI Taxonomy" id="80852"/>
    <lineage>
        <taxon>Bacteria</taxon>
        <taxon>Pseudomonadati</taxon>
        <taxon>Pseudomonadota</taxon>
        <taxon>Gammaproteobacteria</taxon>
        <taxon>Vibrionales</taxon>
        <taxon>Vibrionaceae</taxon>
        <taxon>Aliivibrio</taxon>
    </lineage>
</organism>
<keyword evidence="12" id="KW-1185">Reference proteome</keyword>
<evidence type="ECO:0000313" key="12">
    <source>
        <dbReference type="Proteomes" id="UP000032427"/>
    </source>
</evidence>
<dbReference type="OrthoDB" id="5578851at2"/>
<keyword evidence="1 9" id="KW-0963">Cytoplasm</keyword>
<keyword evidence="2 9" id="KW-0820">tRNA-binding</keyword>
<keyword evidence="3 9" id="KW-0808">Transferase</keyword>
<comment type="similarity">
    <text evidence="9">Belongs to the TmcA family.</text>
</comment>
<dbReference type="PROSITE" id="PS51192">
    <property type="entry name" value="HELICASE_ATP_BIND_1"/>
    <property type="match status" value="1"/>
</dbReference>
<dbReference type="InterPro" id="IPR014001">
    <property type="entry name" value="Helicase_ATP-bd"/>
</dbReference>
<dbReference type="PANTHER" id="PTHR10925">
    <property type="entry name" value="N-ACETYLTRANSFERASE 10"/>
    <property type="match status" value="1"/>
</dbReference>
<dbReference type="Gene3D" id="3.40.50.11040">
    <property type="match status" value="1"/>
</dbReference>
<dbReference type="SUPFAM" id="SSF55729">
    <property type="entry name" value="Acyl-CoA N-acyltransferases (Nat)"/>
    <property type="match status" value="1"/>
</dbReference>
<dbReference type="InterPro" id="IPR038321">
    <property type="entry name" value="TmcA_C_sf"/>
</dbReference>
<dbReference type="GO" id="GO:1990883">
    <property type="term" value="F:18S rRNA cytidine N-acetyltransferase activity"/>
    <property type="evidence" value="ECO:0007669"/>
    <property type="project" value="TreeGrafter"/>
</dbReference>
<evidence type="ECO:0000259" key="10">
    <source>
        <dbReference type="PROSITE" id="PS51192"/>
    </source>
</evidence>
<evidence type="ECO:0000256" key="5">
    <source>
        <dbReference type="ARBA" id="ARBA00022741"/>
    </source>
</evidence>
<dbReference type="InterPro" id="IPR032672">
    <property type="entry name" value="TmcA/NAT10/Kre33"/>
</dbReference>
<dbReference type="GO" id="GO:0005737">
    <property type="term" value="C:cytoplasm"/>
    <property type="evidence" value="ECO:0007669"/>
    <property type="project" value="UniProtKB-SubCell"/>
</dbReference>
<feature type="binding site" evidence="9">
    <location>
        <position position="528"/>
    </location>
    <ligand>
        <name>acetyl-CoA</name>
        <dbReference type="ChEBI" id="CHEBI:57288"/>
    </ligand>
</feature>
<evidence type="ECO:0000256" key="3">
    <source>
        <dbReference type="ARBA" id="ARBA00022679"/>
    </source>
</evidence>
<keyword evidence="4 9" id="KW-0819">tRNA processing</keyword>
<dbReference type="Proteomes" id="UP000032427">
    <property type="component" value="Chromosome 2"/>
</dbReference>
<comment type="subcellular location">
    <subcellularLocation>
        <location evidence="9">Cytoplasm</location>
    </subcellularLocation>
</comment>
<dbReference type="EC" id="2.3.1.193" evidence="9"/>
<dbReference type="InterPro" id="IPR027417">
    <property type="entry name" value="P-loop_NTPase"/>
</dbReference>
<keyword evidence="6 9" id="KW-0067">ATP-binding</keyword>
<dbReference type="EMBL" id="LN554847">
    <property type="protein sequence ID" value="CED57923.1"/>
    <property type="molecule type" value="Genomic_DNA"/>
</dbReference>
<evidence type="ECO:0000256" key="9">
    <source>
        <dbReference type="HAMAP-Rule" id="MF_01886"/>
    </source>
</evidence>
<reference evidence="12" key="1">
    <citation type="submission" date="2014-09" db="EMBL/GenBank/DDBJ databases">
        <authorList>
            <person name="Hjerde E."/>
        </authorList>
    </citation>
    <scope>NUCLEOTIDE SEQUENCE [LARGE SCALE GENOMIC DNA]</scope>
    <source>
        <strain evidence="12">06/09/139</strain>
    </source>
</reference>
<evidence type="ECO:0000256" key="4">
    <source>
        <dbReference type="ARBA" id="ARBA00022694"/>
    </source>
</evidence>
<evidence type="ECO:0000256" key="8">
    <source>
        <dbReference type="ARBA" id="ARBA00023315"/>
    </source>
</evidence>
<comment type="function">
    <text evidence="9">Catalyzes the formation of N(4)-acetylcytidine (ac(4)C) at the wobble position of tRNA(Met), by using acetyl-CoA as an acetyl donor and ATP (or GTP).</text>
</comment>
<dbReference type="InterPro" id="IPR007807">
    <property type="entry name" value="TcmA/NAT10_helicase"/>
</dbReference>
<dbReference type="SMART" id="SM00487">
    <property type="entry name" value="DEXDc"/>
    <property type="match status" value="1"/>
</dbReference>
<dbReference type="PANTHER" id="PTHR10925:SF5">
    <property type="entry name" value="RNA CYTIDINE ACETYLTRANSFERASE"/>
    <property type="match status" value="1"/>
</dbReference>
<keyword evidence="5 9" id="KW-0547">Nucleotide-binding</keyword>
<comment type="caution">
    <text evidence="9">Lacks conserved residue(s) required for the propagation of feature annotation.</text>
</comment>
<keyword evidence="7 9" id="KW-0694">RNA-binding</keyword>
<dbReference type="AlphaFoldDB" id="A0A090K2I2"/>
<name>A0A090K2I2_9GAMM</name>
<dbReference type="Gene3D" id="3.40.50.300">
    <property type="entry name" value="P-loop containing nucleotide triphosphate hydrolases"/>
    <property type="match status" value="1"/>
</dbReference>
<dbReference type="Pfam" id="PF05127">
    <property type="entry name" value="NAT10_TcmA_helicase"/>
    <property type="match status" value="1"/>
</dbReference>
<proteinExistence type="inferred from homology"/>
<feature type="binding site" evidence="9">
    <location>
        <position position="167"/>
    </location>
    <ligand>
        <name>ATP</name>
        <dbReference type="ChEBI" id="CHEBI:30616"/>
    </ligand>
</feature>
<comment type="catalytic activity">
    <reaction evidence="9">
        <text>cytidine(34) in elongator tRNA(Met) + acetyl-CoA + ATP + H2O = N(4)-acetylcytidine(34) in elongator tRNA(Met) + ADP + phosphate + CoA + H(+)</text>
        <dbReference type="Rhea" id="RHEA:43788"/>
        <dbReference type="Rhea" id="RHEA-COMP:10693"/>
        <dbReference type="Rhea" id="RHEA-COMP:10694"/>
        <dbReference type="ChEBI" id="CHEBI:15377"/>
        <dbReference type="ChEBI" id="CHEBI:15378"/>
        <dbReference type="ChEBI" id="CHEBI:30616"/>
        <dbReference type="ChEBI" id="CHEBI:43474"/>
        <dbReference type="ChEBI" id="CHEBI:57287"/>
        <dbReference type="ChEBI" id="CHEBI:57288"/>
        <dbReference type="ChEBI" id="CHEBI:74900"/>
        <dbReference type="ChEBI" id="CHEBI:82748"/>
        <dbReference type="ChEBI" id="CHEBI:456216"/>
        <dbReference type="EC" id="2.3.1.193"/>
    </reaction>
</comment>
<dbReference type="STRING" id="80852.AWOD_II_1310"/>
<gene>
    <name evidence="9" type="primary">tmcA</name>
    <name evidence="11" type="ORF">AWOD_II_1310</name>
</gene>
<dbReference type="SUPFAM" id="SSF52540">
    <property type="entry name" value="P-loop containing nucleoside triphosphate hydrolases"/>
    <property type="match status" value="1"/>
</dbReference>
<evidence type="ECO:0000313" key="11">
    <source>
        <dbReference type="EMBL" id="CED57923.1"/>
    </source>
</evidence>
<evidence type="ECO:0000256" key="6">
    <source>
        <dbReference type="ARBA" id="ARBA00022840"/>
    </source>
</evidence>
<sequence length="701" mass="78356">MHSVLSFLNTLSSYAASGYIRYPILLEGSKSWCESLIEAFLVKQSSRFIHIELYGDLTIPGFATFPMKSALKKLGQETDCLVIDISHEFNANAINAVCGTVVGGGLVFFIQSSDSALPLFVRQWLSLFTQQMVHLVESDSNLLLPSKPILNTNDFSELKSGYRSLDQEQAVAAIKKTVTGHSKRPLVMTADRGRGKSSAIGISIAELAMTRNITIGITAPLRVSVDEIFAHAERVALINGAEVSSSKHQLTINKAHIIYISPDELLRNPQNLDLLCVDEAAAIPAPMLLSLAKQYSRMIFSTTINGYEGTGRGFEIKFKQQLLQIRPNYRSIEMKQPIRWNINDPLESWLSSVFLLEHKSKSALIPTNKSLSPLTFQCLSTIELINNVTLAQSVFSLLVSAHYQTSPNDWLSLLTDPSLCCWVGIDIETEELVSCALLSKEGELDIELINDVQYGKRRPKGHLAAVSLSQTLCIDEPGTQSTMRIMRVAVEPCYQQCGIGSQFIKAIEQYYEKNNVDYLSTSFGSTAELNYFWNSLDFQFVRLGISKDKSSGTHSLLAIKPLSKKSTVWLSIAESYFNTEFPEQLLSTFSELAYKDVISLVHGVSKTEVITPLMEKRLHIFISGGLGFELIQYELRWFILSNIRKLSILSEVQQQMVIAKIIQAKEWKEVIQECNLIGRKNAEASVRESIQFMLKNLQCKS</sequence>
<dbReference type="HAMAP" id="MF_01886">
    <property type="entry name" value="tRNA_acetyltr_TmcA"/>
    <property type="match status" value="1"/>
</dbReference>
<feature type="binding site" evidence="9">
    <location>
        <position position="339"/>
    </location>
    <ligand>
        <name>ATP</name>
        <dbReference type="ChEBI" id="CHEBI:30616"/>
    </ligand>
</feature>
<protein>
    <recommendedName>
        <fullName evidence="9">tRNA(Met) cytidine acetyltransferase TmcA</fullName>
        <ecNumber evidence="9">2.3.1.193</ecNumber>
    </recommendedName>
</protein>
<dbReference type="InterPro" id="IPR013562">
    <property type="entry name" value="TmcA/NAT10_N"/>
</dbReference>
<dbReference type="InterPro" id="IPR016181">
    <property type="entry name" value="Acyl_CoA_acyltransferase"/>
</dbReference>
<dbReference type="GO" id="GO:0005524">
    <property type="term" value="F:ATP binding"/>
    <property type="evidence" value="ECO:0007669"/>
    <property type="project" value="UniProtKB-UniRule"/>
</dbReference>
<dbReference type="GO" id="GO:1904812">
    <property type="term" value="P:rRNA acetylation involved in maturation of SSU-rRNA"/>
    <property type="evidence" value="ECO:0007669"/>
    <property type="project" value="TreeGrafter"/>
</dbReference>
<evidence type="ECO:0000256" key="1">
    <source>
        <dbReference type="ARBA" id="ARBA00022490"/>
    </source>
</evidence>
<dbReference type="InterPro" id="IPR024914">
    <property type="entry name" value="tRNA_acetyltr_TmcA"/>
</dbReference>
<dbReference type="GO" id="GO:0002101">
    <property type="term" value="P:tRNA wobble cytosine modification"/>
    <property type="evidence" value="ECO:0007669"/>
    <property type="project" value="UniProtKB-UniRule"/>
</dbReference>
<dbReference type="InterPro" id="IPR000182">
    <property type="entry name" value="GNAT_dom"/>
</dbReference>
<feature type="binding site" evidence="9">
    <location>
        <begin position="488"/>
        <end position="490"/>
    </location>
    <ligand>
        <name>acetyl-CoA</name>
        <dbReference type="ChEBI" id="CHEBI:57288"/>
    </ligand>
</feature>
<dbReference type="GO" id="GO:0051392">
    <property type="term" value="F:tRNA cytidine N4-acetyltransferase activity"/>
    <property type="evidence" value="ECO:0007669"/>
    <property type="project" value="UniProtKB-UniRule"/>
</dbReference>
<feature type="domain" description="Helicase ATP-binding" evidence="10">
    <location>
        <begin position="177"/>
        <end position="322"/>
    </location>
</feature>
<dbReference type="PATRIC" id="fig|80852.17.peg.4119"/>